<dbReference type="AlphaFoldDB" id="A0A8H2J915"/>
<dbReference type="KEGG" id="mmuc:C1S78_003150"/>
<name>A0A8H2J915_MYCMU</name>
<gene>
    <name evidence="1" type="ORF">C1S78_003150</name>
    <name evidence="2" type="ORF">C1S78_03160</name>
</gene>
<dbReference type="Proteomes" id="UP000309231">
    <property type="component" value="Chromosome"/>
</dbReference>
<reference evidence="2" key="1">
    <citation type="submission" date="2018-01" db="EMBL/GenBank/DDBJ databases">
        <title>Comparative genomics of Mycobacterium mucogenicum and Mycobacterium neoaurum clade members emphasizing tRNA and non-coding RNA.</title>
        <authorList>
            <person name="Behra P.R.K."/>
            <person name="Pettersson B.M.F."/>
            <person name="Das S."/>
            <person name="Dasgupta S."/>
            <person name="Kirsebom L.A."/>
        </authorList>
    </citation>
    <scope>NUCLEOTIDE SEQUENCE</scope>
    <source>
        <strain evidence="2">DSM 44124</strain>
    </source>
</reference>
<keyword evidence="3" id="KW-1185">Reference proteome</keyword>
<evidence type="ECO:0000313" key="1">
    <source>
        <dbReference type="EMBL" id="QPG70038.1"/>
    </source>
</evidence>
<evidence type="ECO:0000313" key="2">
    <source>
        <dbReference type="EMBL" id="TLH51486.1"/>
    </source>
</evidence>
<dbReference type="GeneID" id="76723882"/>
<reference evidence="1 3" key="2">
    <citation type="journal article" date="2019" name="BMC Evol. Biol.">
        <title>Comparative genomics of Mycobacterium mucogenicum and Mycobacterium neoaurum clade members emphasizing tRNA and non-coding RNA.</title>
        <authorList>
            <person name="Behra P.R.K."/>
            <person name="Pettersson B.M.F."/>
            <person name="Das S."/>
            <person name="Dasgupta S."/>
            <person name="Kirsebom L.A."/>
        </authorList>
    </citation>
    <scope>NUCLEOTIDE SEQUENCE [LARGE SCALE GENOMIC DNA]</scope>
    <source>
        <strain evidence="1 3">DSM 44124</strain>
    </source>
</reference>
<protein>
    <submittedName>
        <fullName evidence="2">Uncharacterized protein</fullName>
    </submittedName>
</protein>
<dbReference type="RefSeq" id="WP_053854549.1">
    <property type="nucleotide sequence ID" value="NZ_ANBS01000001.1"/>
</dbReference>
<accession>A0A8H2J915</accession>
<dbReference type="EMBL" id="CP062008">
    <property type="protein sequence ID" value="QPG70038.1"/>
    <property type="molecule type" value="Genomic_DNA"/>
</dbReference>
<sequence length="59" mass="6714">MSDSRFVLLDAAVADCQRLAKELQAEITNLAPYERKALGHVVRYLSSTRHNTTHLKDMQ</sequence>
<evidence type="ECO:0000313" key="3">
    <source>
        <dbReference type="Proteomes" id="UP000309231"/>
    </source>
</evidence>
<reference evidence="1 3" key="3">
    <citation type="journal article" date="2019" name="Sci. Rep.">
        <title>Insight into the biology of Mycobacterium mucogenicum and Mycobacterium neoaurum clade members.</title>
        <authorList>
            <person name="Behra P.R.K."/>
            <person name="Pettersson B.M.F."/>
            <person name="Ramesh M."/>
            <person name="Dasgupta S."/>
            <person name="Kirsebom L.A."/>
        </authorList>
    </citation>
    <scope>NUCLEOTIDE SEQUENCE [LARGE SCALE GENOMIC DNA]</scope>
    <source>
        <strain evidence="1 3">DSM 44124</strain>
    </source>
</reference>
<proteinExistence type="predicted"/>
<organism evidence="2">
    <name type="scientific">Mycolicibacterium mucogenicum DSM 44124</name>
    <dbReference type="NCBI Taxonomy" id="1226753"/>
    <lineage>
        <taxon>Bacteria</taxon>
        <taxon>Bacillati</taxon>
        <taxon>Actinomycetota</taxon>
        <taxon>Actinomycetes</taxon>
        <taxon>Mycobacteriales</taxon>
        <taxon>Mycobacteriaceae</taxon>
        <taxon>Mycolicibacterium</taxon>
    </lineage>
</organism>
<dbReference type="EMBL" id="POTL01000001">
    <property type="protein sequence ID" value="TLH51486.1"/>
    <property type="molecule type" value="Genomic_DNA"/>
</dbReference>